<dbReference type="EMBL" id="KN835146">
    <property type="protein sequence ID" value="KIK47528.1"/>
    <property type="molecule type" value="Genomic_DNA"/>
</dbReference>
<feature type="signal peptide" evidence="1">
    <location>
        <begin position="1"/>
        <end position="21"/>
    </location>
</feature>
<dbReference type="HOGENOM" id="CLU_2962413_0_0_1"/>
<evidence type="ECO:0000313" key="3">
    <source>
        <dbReference type="Proteomes" id="UP000054485"/>
    </source>
</evidence>
<accession>A0A0D0BXD4</accession>
<reference evidence="2 3" key="1">
    <citation type="submission" date="2014-04" db="EMBL/GenBank/DDBJ databases">
        <authorList>
            <consortium name="DOE Joint Genome Institute"/>
            <person name="Kuo A."/>
            <person name="Ruytinx J."/>
            <person name="Rineau F."/>
            <person name="Colpaert J."/>
            <person name="Kohler A."/>
            <person name="Nagy L.G."/>
            <person name="Floudas D."/>
            <person name="Copeland A."/>
            <person name="Barry K.W."/>
            <person name="Cichocki N."/>
            <person name="Veneault-Fourrey C."/>
            <person name="LaButti K."/>
            <person name="Lindquist E.A."/>
            <person name="Lipzen A."/>
            <person name="Lundell T."/>
            <person name="Morin E."/>
            <person name="Murat C."/>
            <person name="Sun H."/>
            <person name="Tunlid A."/>
            <person name="Henrissat B."/>
            <person name="Grigoriev I.V."/>
            <person name="Hibbett D.S."/>
            <person name="Martin F."/>
            <person name="Nordberg H.P."/>
            <person name="Cantor M.N."/>
            <person name="Hua S.X."/>
        </authorList>
    </citation>
    <scope>NUCLEOTIDE SEQUENCE [LARGE SCALE GENOMIC DNA]</scope>
    <source>
        <strain evidence="2 3">UH-Slu-Lm8-n1</strain>
    </source>
</reference>
<gene>
    <name evidence="2" type="ORF">CY34DRAFT_799248</name>
</gene>
<protein>
    <submittedName>
        <fullName evidence="2">Uncharacterized protein</fullName>
    </submittedName>
</protein>
<dbReference type="InParanoid" id="A0A0D0BXD4"/>
<keyword evidence="3" id="KW-1185">Reference proteome</keyword>
<name>A0A0D0BXD4_9AGAM</name>
<proteinExistence type="predicted"/>
<sequence length="59" mass="6507">MARDNVIVACIRCLSFGWVHSLHVFLVGNSDNTPPKFTITCTCASSLVELITQDGHTWT</sequence>
<reference evidence="3" key="2">
    <citation type="submission" date="2015-01" db="EMBL/GenBank/DDBJ databases">
        <title>Evolutionary Origins and Diversification of the Mycorrhizal Mutualists.</title>
        <authorList>
            <consortium name="DOE Joint Genome Institute"/>
            <consortium name="Mycorrhizal Genomics Consortium"/>
            <person name="Kohler A."/>
            <person name="Kuo A."/>
            <person name="Nagy L.G."/>
            <person name="Floudas D."/>
            <person name="Copeland A."/>
            <person name="Barry K.W."/>
            <person name="Cichocki N."/>
            <person name="Veneault-Fourrey C."/>
            <person name="LaButti K."/>
            <person name="Lindquist E.A."/>
            <person name="Lipzen A."/>
            <person name="Lundell T."/>
            <person name="Morin E."/>
            <person name="Murat C."/>
            <person name="Riley R."/>
            <person name="Ohm R."/>
            <person name="Sun H."/>
            <person name="Tunlid A."/>
            <person name="Henrissat B."/>
            <person name="Grigoriev I.V."/>
            <person name="Hibbett D.S."/>
            <person name="Martin F."/>
        </authorList>
    </citation>
    <scope>NUCLEOTIDE SEQUENCE [LARGE SCALE GENOMIC DNA]</scope>
    <source>
        <strain evidence="3">UH-Slu-Lm8-n1</strain>
    </source>
</reference>
<organism evidence="2 3">
    <name type="scientific">Suillus luteus UH-Slu-Lm8-n1</name>
    <dbReference type="NCBI Taxonomy" id="930992"/>
    <lineage>
        <taxon>Eukaryota</taxon>
        <taxon>Fungi</taxon>
        <taxon>Dikarya</taxon>
        <taxon>Basidiomycota</taxon>
        <taxon>Agaricomycotina</taxon>
        <taxon>Agaricomycetes</taxon>
        <taxon>Agaricomycetidae</taxon>
        <taxon>Boletales</taxon>
        <taxon>Suillineae</taxon>
        <taxon>Suillaceae</taxon>
        <taxon>Suillus</taxon>
    </lineage>
</organism>
<dbReference type="AlphaFoldDB" id="A0A0D0BXD4"/>
<feature type="chain" id="PRO_5002224891" evidence="1">
    <location>
        <begin position="22"/>
        <end position="59"/>
    </location>
</feature>
<dbReference type="Proteomes" id="UP000054485">
    <property type="component" value="Unassembled WGS sequence"/>
</dbReference>
<evidence type="ECO:0000256" key="1">
    <source>
        <dbReference type="SAM" id="SignalP"/>
    </source>
</evidence>
<keyword evidence="1" id="KW-0732">Signal</keyword>
<evidence type="ECO:0000313" key="2">
    <source>
        <dbReference type="EMBL" id="KIK47528.1"/>
    </source>
</evidence>